<accession>A0A8S5RVV2</accession>
<name>A0A8S5RVV2_9CAUD</name>
<protein>
    <submittedName>
        <fullName evidence="1">Zipper dimerization domain transcription factor-like protein</fullName>
    </submittedName>
</protein>
<proteinExistence type="predicted"/>
<evidence type="ECO:0000313" key="1">
    <source>
        <dbReference type="EMBL" id="DAF42885.1"/>
    </source>
</evidence>
<dbReference type="EMBL" id="BK032497">
    <property type="protein sequence ID" value="DAF42885.1"/>
    <property type="molecule type" value="Genomic_DNA"/>
</dbReference>
<organism evidence="1">
    <name type="scientific">Siphoviridae sp. ctHip2</name>
    <dbReference type="NCBI Taxonomy" id="2827830"/>
    <lineage>
        <taxon>Viruses</taxon>
        <taxon>Duplodnaviria</taxon>
        <taxon>Heunggongvirae</taxon>
        <taxon>Uroviricota</taxon>
        <taxon>Caudoviricetes</taxon>
    </lineage>
</organism>
<reference evidence="1" key="1">
    <citation type="journal article" date="2021" name="Proc. Natl. Acad. Sci. U.S.A.">
        <title>A Catalog of Tens of Thousands of Viruses from Human Metagenomes Reveals Hidden Associations with Chronic Diseases.</title>
        <authorList>
            <person name="Tisza M.J."/>
            <person name="Buck C.B."/>
        </authorList>
    </citation>
    <scope>NUCLEOTIDE SEQUENCE</scope>
    <source>
        <strain evidence="1">CtHip2</strain>
    </source>
</reference>
<sequence>MNENIKEKIKELEEAIERHSVDDELVTVCGDTLVLIYHVALDEFTYEITVKDDCYIVIEKFYSEVTGVTIEGNSKFNTLEEVLDFIY</sequence>